<keyword evidence="2 4" id="KW-0694">RNA-binding</keyword>
<name>A0A0R2H3A2_9FIRM</name>
<dbReference type="InterPro" id="IPR036986">
    <property type="entry name" value="S4_RNA-bd_sf"/>
</dbReference>
<feature type="domain" description="RNA-binding S4" evidence="7">
    <location>
        <begin position="7"/>
        <end position="37"/>
    </location>
</feature>
<dbReference type="InterPro" id="IPR042092">
    <property type="entry name" value="PsdUridine_s_RsuA/RluB/E/F_cat"/>
</dbReference>
<dbReference type="RefSeq" id="WP_031589726.1">
    <property type="nucleotide sequence ID" value="NZ_JNKN01000040.1"/>
</dbReference>
<comment type="similarity">
    <text evidence="1 5">Belongs to the pseudouridine synthase RsuA family.</text>
</comment>
<proteinExistence type="inferred from homology"/>
<dbReference type="Gene3D" id="3.10.290.10">
    <property type="entry name" value="RNA-binding S4 domain"/>
    <property type="match status" value="1"/>
</dbReference>
<evidence type="ECO:0000256" key="2">
    <source>
        <dbReference type="ARBA" id="ARBA00022884"/>
    </source>
</evidence>
<dbReference type="PANTHER" id="PTHR47683">
    <property type="entry name" value="PSEUDOURIDINE SYNTHASE FAMILY PROTEIN-RELATED"/>
    <property type="match status" value="1"/>
</dbReference>
<dbReference type="Proteomes" id="UP000051841">
    <property type="component" value="Unassembled WGS sequence"/>
</dbReference>
<dbReference type="SUPFAM" id="SSF55120">
    <property type="entry name" value="Pseudouridine synthase"/>
    <property type="match status" value="1"/>
</dbReference>
<dbReference type="GO" id="GO:0003723">
    <property type="term" value="F:RNA binding"/>
    <property type="evidence" value="ECO:0007669"/>
    <property type="project" value="UniProtKB-KW"/>
</dbReference>
<dbReference type="Pfam" id="PF00849">
    <property type="entry name" value="PseudoU_synth_2"/>
    <property type="match status" value="1"/>
</dbReference>
<protein>
    <recommendedName>
        <fullName evidence="5">Pseudouridine synthase</fullName>
        <ecNumber evidence="5">5.4.99.-</ecNumber>
    </recommendedName>
</protein>
<dbReference type="NCBIfam" id="TIGR00093">
    <property type="entry name" value="pseudouridine synthase"/>
    <property type="match status" value="1"/>
</dbReference>
<dbReference type="InterPro" id="IPR050343">
    <property type="entry name" value="RsuA_PseudoU_synthase"/>
</dbReference>
<evidence type="ECO:0000259" key="7">
    <source>
        <dbReference type="Pfam" id="PF01479"/>
    </source>
</evidence>
<keyword evidence="3 5" id="KW-0413">Isomerase</keyword>
<evidence type="ECO:0000313" key="8">
    <source>
        <dbReference type="EMBL" id="KRN47282.1"/>
    </source>
</evidence>
<dbReference type="Pfam" id="PF01479">
    <property type="entry name" value="S4"/>
    <property type="match status" value="1"/>
</dbReference>
<evidence type="ECO:0000256" key="4">
    <source>
        <dbReference type="PROSITE-ProRule" id="PRU00182"/>
    </source>
</evidence>
<dbReference type="InterPro" id="IPR018496">
    <property type="entry name" value="PsdUridine_synth_RsuA/RluB_CS"/>
</dbReference>
<dbReference type="PROSITE" id="PS50889">
    <property type="entry name" value="S4"/>
    <property type="match status" value="1"/>
</dbReference>
<dbReference type="EC" id="5.4.99.-" evidence="5"/>
<reference evidence="8 9" key="1">
    <citation type="journal article" date="2015" name="Genome Announc.">
        <title>Expanding the biotechnology potential of lactobacilli through comparative genomics of 213 strains and associated genera.</title>
        <authorList>
            <person name="Sun Z."/>
            <person name="Harris H.M."/>
            <person name="McCann A."/>
            <person name="Guo C."/>
            <person name="Argimon S."/>
            <person name="Zhang W."/>
            <person name="Yang X."/>
            <person name="Jeffery I.B."/>
            <person name="Cooney J.C."/>
            <person name="Kagawa T.F."/>
            <person name="Liu W."/>
            <person name="Song Y."/>
            <person name="Salvetti E."/>
            <person name="Wrobel A."/>
            <person name="Rasinkangas P."/>
            <person name="Parkhill J."/>
            <person name="Rea M.C."/>
            <person name="O'Sullivan O."/>
            <person name="Ritari J."/>
            <person name="Douillard F.P."/>
            <person name="Paul Ross R."/>
            <person name="Yang R."/>
            <person name="Briner A.E."/>
            <person name="Felis G.E."/>
            <person name="de Vos W.M."/>
            <person name="Barrangou R."/>
            <person name="Klaenhammer T.R."/>
            <person name="Caufield P.W."/>
            <person name="Cui Y."/>
            <person name="Zhang H."/>
            <person name="O'Toole P.W."/>
        </authorList>
    </citation>
    <scope>NUCLEOTIDE SEQUENCE [LARGE SCALE GENOMIC DNA]</scope>
    <source>
        <strain evidence="8 9">DSM 20405</strain>
    </source>
</reference>
<organism evidence="8 9">
    <name type="scientific">Kandleria vitulina DSM 20405</name>
    <dbReference type="NCBI Taxonomy" id="1410657"/>
    <lineage>
        <taxon>Bacteria</taxon>
        <taxon>Bacillati</taxon>
        <taxon>Bacillota</taxon>
        <taxon>Erysipelotrichia</taxon>
        <taxon>Erysipelotrichales</taxon>
        <taxon>Coprobacillaceae</taxon>
        <taxon>Kandleria</taxon>
    </lineage>
</organism>
<feature type="domain" description="Pseudouridine synthase RsuA/RluA-like" evidence="6">
    <location>
        <begin position="58"/>
        <end position="182"/>
    </location>
</feature>
<dbReference type="Gene3D" id="3.30.70.580">
    <property type="entry name" value="Pseudouridine synthase I, catalytic domain, N-terminal subdomain"/>
    <property type="match status" value="1"/>
</dbReference>
<evidence type="ECO:0000313" key="9">
    <source>
        <dbReference type="Proteomes" id="UP000051841"/>
    </source>
</evidence>
<dbReference type="EMBL" id="JQBL01000055">
    <property type="protein sequence ID" value="KRN47282.1"/>
    <property type="molecule type" value="Genomic_DNA"/>
</dbReference>
<dbReference type="InterPro" id="IPR000748">
    <property type="entry name" value="PsdUridine_synth_RsuA/RluB/E/F"/>
</dbReference>
<evidence type="ECO:0000256" key="1">
    <source>
        <dbReference type="ARBA" id="ARBA00008348"/>
    </source>
</evidence>
<dbReference type="InterPro" id="IPR020094">
    <property type="entry name" value="TruA/RsuA/RluB/E/F_N"/>
</dbReference>
<dbReference type="InterPro" id="IPR002942">
    <property type="entry name" value="S4_RNA-bd"/>
</dbReference>
<gene>
    <name evidence="8" type="ORF">IV49_GL001731</name>
</gene>
<dbReference type="InterPro" id="IPR020103">
    <property type="entry name" value="PsdUridine_synth_cat_dom_sf"/>
</dbReference>
<accession>A0A0R2H3A2</accession>
<evidence type="ECO:0000256" key="3">
    <source>
        <dbReference type="ARBA" id="ARBA00023235"/>
    </source>
</evidence>
<evidence type="ECO:0000256" key="5">
    <source>
        <dbReference type="RuleBase" id="RU003887"/>
    </source>
</evidence>
<keyword evidence="9" id="KW-1185">Reference proteome</keyword>
<dbReference type="AlphaFoldDB" id="A0A0R2H3A2"/>
<comment type="caution">
    <text evidence="8">The sequence shown here is derived from an EMBL/GenBank/DDBJ whole genome shotgun (WGS) entry which is preliminary data.</text>
</comment>
<sequence length="228" mass="26695">MHIIDLLVLHKIAKKHHAKKLLKEGHVRVNGEIITDNIDVEEGEVYCDDHQLDLHPLKYYMINKPAQYICANRDDKDPCIVELMPRKDLHIVGRLDRDTTGLLLLTNDIKLRKRLTLPLYHIEKTYQFTCLHPLTKEEVDKANEGVVIDDNHLCECFIQMKDEKEGYITIHEGRYHEVKKIFLSLNNKILSLKRISFGHLELGHLQEGEYRHLSDDEIATLRESVYLD</sequence>
<dbReference type="SUPFAM" id="SSF55174">
    <property type="entry name" value="Alpha-L RNA-binding motif"/>
    <property type="match status" value="1"/>
</dbReference>
<dbReference type="Gene3D" id="3.30.70.1560">
    <property type="entry name" value="Alpha-L RNA-binding motif"/>
    <property type="match status" value="1"/>
</dbReference>
<evidence type="ECO:0000259" key="6">
    <source>
        <dbReference type="Pfam" id="PF00849"/>
    </source>
</evidence>
<dbReference type="PANTHER" id="PTHR47683:SF4">
    <property type="entry name" value="PSEUDOURIDINE SYNTHASE"/>
    <property type="match status" value="1"/>
</dbReference>
<dbReference type="GO" id="GO:0000455">
    <property type="term" value="P:enzyme-directed rRNA pseudouridine synthesis"/>
    <property type="evidence" value="ECO:0007669"/>
    <property type="project" value="UniProtKB-ARBA"/>
</dbReference>
<dbReference type="GO" id="GO:0120159">
    <property type="term" value="F:rRNA pseudouridine synthase activity"/>
    <property type="evidence" value="ECO:0007669"/>
    <property type="project" value="UniProtKB-ARBA"/>
</dbReference>
<dbReference type="PATRIC" id="fig|1410657.5.peg.1787"/>
<dbReference type="InterPro" id="IPR006145">
    <property type="entry name" value="PsdUridine_synth_RsuA/RluA"/>
</dbReference>
<dbReference type="PROSITE" id="PS01149">
    <property type="entry name" value="PSI_RSU"/>
    <property type="match status" value="1"/>
</dbReference>